<evidence type="ECO:0000256" key="1">
    <source>
        <dbReference type="SAM" id="MobiDB-lite"/>
    </source>
</evidence>
<proteinExistence type="predicted"/>
<feature type="non-terminal residue" evidence="2">
    <location>
        <position position="131"/>
    </location>
</feature>
<gene>
    <name evidence="2" type="ORF">PACLA_8A049647</name>
</gene>
<evidence type="ECO:0000313" key="3">
    <source>
        <dbReference type="Proteomes" id="UP001152795"/>
    </source>
</evidence>
<feature type="region of interest" description="Disordered" evidence="1">
    <location>
        <begin position="1"/>
        <end position="28"/>
    </location>
</feature>
<sequence length="131" mass="14641">MPPKGYKSSTRKSSKSPANPSPSQRPCVSQPLLLRPLVQQRAQLYTNPSTSPVPRQRLMLVPSPRSFFSRSCQQLLLKLLGDLHHTIKRRFRTLFLRPQLSRWGASTSTEQPAIVSGIVEEALQSVHSAIA</sequence>
<keyword evidence="3" id="KW-1185">Reference proteome</keyword>
<accession>A0A6S7HC78</accession>
<protein>
    <submittedName>
        <fullName evidence="2">Uncharacterized protein</fullName>
    </submittedName>
</protein>
<reference evidence="2" key="1">
    <citation type="submission" date="2020-04" db="EMBL/GenBank/DDBJ databases">
        <authorList>
            <person name="Alioto T."/>
            <person name="Alioto T."/>
            <person name="Gomez Garrido J."/>
        </authorList>
    </citation>
    <scope>NUCLEOTIDE SEQUENCE</scope>
    <source>
        <strain evidence="2">A484AB</strain>
    </source>
</reference>
<dbReference type="AlphaFoldDB" id="A0A6S7HC78"/>
<comment type="caution">
    <text evidence="2">The sequence shown here is derived from an EMBL/GenBank/DDBJ whole genome shotgun (WGS) entry which is preliminary data.</text>
</comment>
<evidence type="ECO:0000313" key="2">
    <source>
        <dbReference type="EMBL" id="CAB4003445.1"/>
    </source>
</evidence>
<dbReference type="Proteomes" id="UP001152795">
    <property type="component" value="Unassembled WGS sequence"/>
</dbReference>
<name>A0A6S7HC78_PARCT</name>
<organism evidence="2 3">
    <name type="scientific">Paramuricea clavata</name>
    <name type="common">Red gorgonian</name>
    <name type="synonym">Violescent sea-whip</name>
    <dbReference type="NCBI Taxonomy" id="317549"/>
    <lineage>
        <taxon>Eukaryota</taxon>
        <taxon>Metazoa</taxon>
        <taxon>Cnidaria</taxon>
        <taxon>Anthozoa</taxon>
        <taxon>Octocorallia</taxon>
        <taxon>Malacalcyonacea</taxon>
        <taxon>Plexauridae</taxon>
        <taxon>Paramuricea</taxon>
    </lineage>
</organism>
<dbReference type="EMBL" id="CACRXK020004633">
    <property type="protein sequence ID" value="CAB4003445.1"/>
    <property type="molecule type" value="Genomic_DNA"/>
</dbReference>